<dbReference type="Gene3D" id="3.90.1750.10">
    <property type="entry name" value="Hect, E3 ligase catalytic domains"/>
    <property type="match status" value="1"/>
</dbReference>
<feature type="compositionally biased region" description="Polar residues" evidence="7">
    <location>
        <begin position="312"/>
        <end position="323"/>
    </location>
</feature>
<dbReference type="InterPro" id="IPR045322">
    <property type="entry name" value="HECTD1/TRIP12-like"/>
</dbReference>
<feature type="compositionally biased region" description="Basic and acidic residues" evidence="7">
    <location>
        <begin position="329"/>
        <end position="343"/>
    </location>
</feature>
<dbReference type="OrthoDB" id="2537092at2759"/>
<dbReference type="PANTHER" id="PTHR45670">
    <property type="entry name" value="E3 UBIQUITIN-PROTEIN LIGASE TRIP12"/>
    <property type="match status" value="1"/>
</dbReference>
<dbReference type="Pfam" id="PF00632">
    <property type="entry name" value="HECT"/>
    <property type="match status" value="1"/>
</dbReference>
<keyword evidence="10" id="KW-1185">Reference proteome</keyword>
<protein>
    <recommendedName>
        <fullName evidence="3">HECT-type E3 ubiquitin transferase</fullName>
        <ecNumber evidence="3">2.3.2.26</ecNumber>
    </recommendedName>
</protein>
<feature type="region of interest" description="Disordered" evidence="7">
    <location>
        <begin position="450"/>
        <end position="469"/>
    </location>
</feature>
<feature type="compositionally biased region" description="Low complexity" evidence="7">
    <location>
        <begin position="12"/>
        <end position="26"/>
    </location>
</feature>
<comment type="catalytic activity">
    <reaction evidence="1">
        <text>S-ubiquitinyl-[E2 ubiquitin-conjugating enzyme]-L-cysteine + [acceptor protein]-L-lysine = [E2 ubiquitin-conjugating enzyme]-L-cysteine + N(6)-ubiquitinyl-[acceptor protein]-L-lysine.</text>
        <dbReference type="EC" id="2.3.2.26"/>
    </reaction>
</comment>
<dbReference type="InterPro" id="IPR011989">
    <property type="entry name" value="ARM-like"/>
</dbReference>
<reference evidence="9 10" key="1">
    <citation type="submission" date="2020-11" db="EMBL/GenBank/DDBJ databases">
        <title>Kefir isolates.</title>
        <authorList>
            <person name="Marcisauskas S."/>
            <person name="Kim Y."/>
            <person name="Blasche S."/>
        </authorList>
    </citation>
    <scope>NUCLEOTIDE SEQUENCE [LARGE SCALE GENOMIC DNA]</scope>
    <source>
        <strain evidence="9 10">KR</strain>
    </source>
</reference>
<dbReference type="Gene3D" id="3.30.2410.10">
    <property type="entry name" value="Hect, E3 ligase catalytic domain"/>
    <property type="match status" value="1"/>
</dbReference>
<accession>A0A9P6VSV0</accession>
<feature type="domain" description="HECT" evidence="8">
    <location>
        <begin position="1839"/>
        <end position="2202"/>
    </location>
</feature>
<organism evidence="9 10">
    <name type="scientific">Rhodotorula mucilaginosa</name>
    <name type="common">Yeast</name>
    <name type="synonym">Rhodotorula rubra</name>
    <dbReference type="NCBI Taxonomy" id="5537"/>
    <lineage>
        <taxon>Eukaryota</taxon>
        <taxon>Fungi</taxon>
        <taxon>Dikarya</taxon>
        <taxon>Basidiomycota</taxon>
        <taxon>Pucciniomycotina</taxon>
        <taxon>Microbotryomycetes</taxon>
        <taxon>Sporidiobolales</taxon>
        <taxon>Sporidiobolaceae</taxon>
        <taxon>Rhodotorula</taxon>
    </lineage>
</organism>
<evidence type="ECO:0000256" key="5">
    <source>
        <dbReference type="ARBA" id="ARBA00022786"/>
    </source>
</evidence>
<feature type="compositionally biased region" description="Acidic residues" evidence="7">
    <location>
        <begin position="344"/>
        <end position="385"/>
    </location>
</feature>
<feature type="region of interest" description="Disordered" evidence="7">
    <location>
        <begin position="865"/>
        <end position="926"/>
    </location>
</feature>
<gene>
    <name evidence="9" type="primary">UFD4</name>
    <name evidence="9" type="ORF">C6P46_002182</name>
</gene>
<feature type="compositionally biased region" description="Acidic residues" evidence="7">
    <location>
        <begin position="244"/>
        <end position="259"/>
    </location>
</feature>
<feature type="compositionally biased region" description="Low complexity" evidence="7">
    <location>
        <begin position="193"/>
        <end position="210"/>
    </location>
</feature>
<dbReference type="GO" id="GO:0016607">
    <property type="term" value="C:nuclear speck"/>
    <property type="evidence" value="ECO:0007669"/>
    <property type="project" value="TreeGrafter"/>
</dbReference>
<dbReference type="InterPro" id="IPR016024">
    <property type="entry name" value="ARM-type_fold"/>
</dbReference>
<dbReference type="SUPFAM" id="SSF48371">
    <property type="entry name" value="ARM repeat"/>
    <property type="match status" value="1"/>
</dbReference>
<feature type="active site" description="Glycyl thioester intermediate" evidence="6">
    <location>
        <position position="2169"/>
    </location>
</feature>
<feature type="compositionally biased region" description="Low complexity" evidence="7">
    <location>
        <begin position="1447"/>
        <end position="1461"/>
    </location>
</feature>
<evidence type="ECO:0000256" key="1">
    <source>
        <dbReference type="ARBA" id="ARBA00000885"/>
    </source>
</evidence>
<comment type="caution">
    <text evidence="9">The sequence shown here is derived from an EMBL/GenBank/DDBJ whole genome shotgun (WGS) entry which is preliminary data.</text>
</comment>
<feature type="region of interest" description="Disordered" evidence="7">
    <location>
        <begin position="1552"/>
        <end position="1593"/>
    </location>
</feature>
<feature type="region of interest" description="Disordered" evidence="7">
    <location>
        <begin position="1418"/>
        <end position="1506"/>
    </location>
</feature>
<keyword evidence="5 6" id="KW-0833">Ubl conjugation pathway</keyword>
<evidence type="ECO:0000256" key="3">
    <source>
        <dbReference type="ARBA" id="ARBA00012485"/>
    </source>
</evidence>
<dbReference type="Gene3D" id="1.25.10.10">
    <property type="entry name" value="Leucine-rich Repeat Variant"/>
    <property type="match status" value="1"/>
</dbReference>
<dbReference type="GO" id="GO:0043161">
    <property type="term" value="P:proteasome-mediated ubiquitin-dependent protein catabolic process"/>
    <property type="evidence" value="ECO:0007669"/>
    <property type="project" value="TreeGrafter"/>
</dbReference>
<feature type="compositionally biased region" description="Basic and acidic residues" evidence="7">
    <location>
        <begin position="231"/>
        <end position="243"/>
    </location>
</feature>
<feature type="region of interest" description="Disordered" evidence="7">
    <location>
        <begin position="1113"/>
        <end position="1136"/>
    </location>
</feature>
<sequence length="2202" mass="235038">MPRRSSRPKTTASASNAAEPSSASPARLNLDSSPRLADATPAEGAAAQLVEQPSKKTSRRKSVSFSEQPLPVESEQAAAPQPEPGASDLATNPSPRRSRRTSAATTSPSKTTATIADSETVSAKALGKRRAVSPVPSGSSSSVAVSTAKSATASASTTSNTPKRRKLAHGQTPANAAEGPDQPQTRQTRQAKARSVAAPSAAADKPTSSAGTASMPRKGTRAGRAAAAKARAMDADDEIRRFDDDDGDDLDLEDEDVEMAEASSLSAAKKGRRSSIVGASAAVAGGSKQKRKGKETPKVIEVADPEAGAGPSPSTVSTDQEGSTAAAVKTEHNVEVAEHRSSDSEGDNDHDDEDDDEDDDDEDEDDEGHSEDYVDEEDDFIEEYETSLGLHGEERDEYGTEGEEDMHEAPRTFNADGDPLSEGADAEGALDEADAAFLSALSGVMRGEAGAGGGGSGGPGGAGSDDLPGGMGGLGGISAFRALHGMMSGNSTRLKGLLEALRKQDGDGQAKLLALQDLAELLSISTEDTLGGYFQLSAFVKELVAILRGDSNGMSVSGGGGGGNGDSGMTVEEALAFGLDPAEVVGGGGGGDTEENDVQMMLLACRCLANLMEALPGSAHSVVAAGAVPILCAKLKDIQYIDLAEQTLSTLEKISEEVPSSIVREGGLSALLSYIDFFSFHVQRTAITAAANCCRSLSLESFDRVVEVIPIFKNILGYPDQRVVEQACLAIVRIVDSYRYYPDKLEQLLSKDLIVAIKAIINPDSTTVSASTYTQCLKMLTTAVKASPAVAINLVELDIAHTLYHLLTGVAPPEWKSDEGKQALDSETTAEDNMLVMQNLVQRPNEVAEVLNLVTELLPPLPKDGVFDSRAFSGKERSSSSKTAQKAKKVDTPPAAPASSVKREEDTPDLASAPAPSAVSSEKTQDLAADVKMEGTDDVPVAAAAAGPSSATVANLRAPALGRVSSSSSSRSKSKARDPNKEAMIAKRLELVSPDAPPSRKLVVKRYIALLLPTLIDVYAASVSPSVRTKAVNGMLKMVNYCEEDALADVLHTVPFAAFISAILSTRENQAPLMTSALQLVELLLLKMRDAYQYTFRREGVMHEIERLAQRALVSPNKSKRSSPSRTPRGEGDVDAAAAPSGIARALLSQPDVDTKKMSPSELQAYDAVTLRARHLSDTYGAPDSEPSVRAQAVLERIKALVQHVDSVAHADVGSGGAKAVAKIEREAKEALEEIAGLFADEKNPLSSFEMLESGLVDGVLKFATETGTGPLSPQKRQELLAEAFMPQLNGGNATPAFVTFVKRLQESLSRMEEFEVVVASQGTHDIDSRRSGTSMLGRQLRLRLIAEDADIPRSCTNIVVSIHAIATFESFNSYLRPRILAAQAQAERLSSGLASGSGGGTLSSLLAAFAAAAGADMDDDDEADETILSSSPPPRRAELSNLDNGASTSTDQRRSSSASRASKDAAPKRRRSSRLSGKGADSLDEPVASSSRVEETPDALTGANHVADEEACAAEESYSRQEAMFPRPLEAPEPPKDDKPVHLEVNDEGAEGAKVVAKTPEGTRVATPQPATSTETAGESSSRPPSAPVPKARASYAAAVKAEPTDFHLEFKLGGRDIPLDTTIFGAVHRYETEQPHPSLGSMWYNVYDVKFRKVAGAARPDEDDANALEERARREGSISANMPASIPANSQQGKILQLLHVLRGVVADYAEDDTDPAKTVAYAASAFVNRKLTAKLNRQLEEPMIVASACLPDWAVDLAQTFPFLFPFDTRYTFLQSTSFGYARLLQKWVGQARPDTSRRDDNLGYLGRLPRQKVRISRDRILESAYKVFELYGSSRASLEVEFFNEVGSGLGPTLEFYALVSKEFARKSLGLWRAGDHTDASDYVHTKAGLFPVPIENFETETGKKVLRVFRVLGQFVAKAMMDSRIIDINFSRPFMRLVLEQEMPLTIASVRAVDPDLARSLQHLQDFLSAKDAIASDDSLSNSDREAAIKAIEIDGSSVADLALDFTLPGTEIQLKAGGKDETVDIHNLEEYVEAVLDWTLRRGVSTQIDEFKKGFSTVFSVRDLQTFTPVELVMMTASVDEDWSLETLTNSTKADHGFTMDSRPVRDFLSIMSEFTPEERREFLSFITGSPRLPIGGFAALSPPLTIVRKGGGDKELLSCMTCVNYVKLPDYSSREIVRDRLRLAVREGAGGFHLS</sequence>
<dbReference type="InterPro" id="IPR035983">
    <property type="entry name" value="Hect_E3_ubiquitin_ligase"/>
</dbReference>
<feature type="compositionally biased region" description="Low complexity" evidence="7">
    <location>
        <begin position="132"/>
        <end position="159"/>
    </location>
</feature>
<evidence type="ECO:0000256" key="6">
    <source>
        <dbReference type="PROSITE-ProRule" id="PRU00104"/>
    </source>
</evidence>
<feature type="compositionally biased region" description="Low complexity" evidence="7">
    <location>
        <begin position="274"/>
        <end position="287"/>
    </location>
</feature>
<feature type="region of interest" description="Disordered" evidence="7">
    <location>
        <begin position="1"/>
        <end position="425"/>
    </location>
</feature>
<dbReference type="PANTHER" id="PTHR45670:SF1">
    <property type="entry name" value="E3 UBIQUITIN-PROTEIN LIGASE HECTD1"/>
    <property type="match status" value="1"/>
</dbReference>
<evidence type="ECO:0000259" key="8">
    <source>
        <dbReference type="PROSITE" id="PS50237"/>
    </source>
</evidence>
<dbReference type="EMBL" id="PUHQ01000172">
    <property type="protein sequence ID" value="KAG0653863.1"/>
    <property type="molecule type" value="Genomic_DNA"/>
</dbReference>
<dbReference type="Proteomes" id="UP000777482">
    <property type="component" value="Unassembled WGS sequence"/>
</dbReference>
<evidence type="ECO:0000256" key="4">
    <source>
        <dbReference type="ARBA" id="ARBA00022679"/>
    </source>
</evidence>
<dbReference type="PROSITE" id="PS50237">
    <property type="entry name" value="HECT"/>
    <property type="match status" value="1"/>
</dbReference>
<dbReference type="CDD" id="cd00078">
    <property type="entry name" value="HECTc"/>
    <property type="match status" value="1"/>
</dbReference>
<keyword evidence="4" id="KW-0808">Transferase</keyword>
<feature type="compositionally biased region" description="Low complexity" evidence="7">
    <location>
        <begin position="911"/>
        <end position="921"/>
    </location>
</feature>
<feature type="compositionally biased region" description="Low complexity" evidence="7">
    <location>
        <begin position="1572"/>
        <end position="1583"/>
    </location>
</feature>
<dbReference type="GO" id="GO:0000209">
    <property type="term" value="P:protein polyubiquitination"/>
    <property type="evidence" value="ECO:0007669"/>
    <property type="project" value="TreeGrafter"/>
</dbReference>
<evidence type="ECO:0000256" key="7">
    <source>
        <dbReference type="SAM" id="MobiDB-lite"/>
    </source>
</evidence>
<dbReference type="SMART" id="SM00119">
    <property type="entry name" value="HECTc"/>
    <property type="match status" value="1"/>
</dbReference>
<dbReference type="GO" id="GO:0061630">
    <property type="term" value="F:ubiquitin protein ligase activity"/>
    <property type="evidence" value="ECO:0007669"/>
    <property type="project" value="UniProtKB-EC"/>
</dbReference>
<dbReference type="Pfam" id="PF25579">
    <property type="entry name" value="TPR_TRIP12_N"/>
    <property type="match status" value="1"/>
</dbReference>
<dbReference type="InterPro" id="IPR000569">
    <property type="entry name" value="HECT_dom"/>
</dbReference>
<dbReference type="SUPFAM" id="SSF56204">
    <property type="entry name" value="Hect, E3 ligase catalytic domain"/>
    <property type="match status" value="1"/>
</dbReference>
<feature type="region of interest" description="Disordered" evidence="7">
    <location>
        <begin position="957"/>
        <end position="980"/>
    </location>
</feature>
<evidence type="ECO:0000256" key="2">
    <source>
        <dbReference type="ARBA" id="ARBA00006331"/>
    </source>
</evidence>
<name>A0A9P6VSV0_RHOMI</name>
<evidence type="ECO:0000313" key="9">
    <source>
        <dbReference type="EMBL" id="KAG0653863.1"/>
    </source>
</evidence>
<proteinExistence type="inferred from homology"/>
<dbReference type="InterPro" id="IPR057948">
    <property type="entry name" value="TPR_TRIP12_N"/>
</dbReference>
<evidence type="ECO:0000313" key="10">
    <source>
        <dbReference type="Proteomes" id="UP000777482"/>
    </source>
</evidence>
<dbReference type="EC" id="2.3.2.26" evidence="3"/>
<comment type="similarity">
    <text evidence="2">Belongs to the UPL family. K-HECT subfamily.</text>
</comment>
<feature type="compositionally biased region" description="Low complexity" evidence="7">
    <location>
        <begin position="90"/>
        <end position="114"/>
    </location>
</feature>